<sequence length="62" mass="7215">MNDVTLQEFMCTVRGRVAELIGQHGPQARAVALENRRQSVADARQHRFWSAVVRKLDQRRRV</sequence>
<reference evidence="1 2" key="1">
    <citation type="submission" date="2019-09" db="EMBL/GenBank/DDBJ databases">
        <title>Draft Whole-Genome sequence of Blastochloris sulfoviridis DSM 729.</title>
        <authorList>
            <person name="Meyer T.E."/>
            <person name="Kyndt J.A."/>
        </authorList>
    </citation>
    <scope>NUCLEOTIDE SEQUENCE [LARGE SCALE GENOMIC DNA]</scope>
    <source>
        <strain evidence="1 2">DSM 729</strain>
    </source>
</reference>
<evidence type="ECO:0000313" key="2">
    <source>
        <dbReference type="Proteomes" id="UP000323886"/>
    </source>
</evidence>
<accession>A0A5M6I2S3</accession>
<evidence type="ECO:0000313" key="1">
    <source>
        <dbReference type="EMBL" id="KAA5602472.1"/>
    </source>
</evidence>
<gene>
    <name evidence="1" type="ORF">F1193_04695</name>
</gene>
<name>A0A5M6I2S3_9HYPH</name>
<keyword evidence="2" id="KW-1185">Reference proteome</keyword>
<organism evidence="1 2">
    <name type="scientific">Blastochloris sulfoviridis</name>
    <dbReference type="NCBI Taxonomy" id="50712"/>
    <lineage>
        <taxon>Bacteria</taxon>
        <taxon>Pseudomonadati</taxon>
        <taxon>Pseudomonadota</taxon>
        <taxon>Alphaproteobacteria</taxon>
        <taxon>Hyphomicrobiales</taxon>
        <taxon>Blastochloridaceae</taxon>
        <taxon>Blastochloris</taxon>
    </lineage>
</organism>
<proteinExistence type="predicted"/>
<protein>
    <submittedName>
        <fullName evidence="1">Uncharacterized protein</fullName>
    </submittedName>
</protein>
<dbReference type="OrthoDB" id="9894691at2"/>
<dbReference type="Proteomes" id="UP000323886">
    <property type="component" value="Unassembled WGS sequence"/>
</dbReference>
<dbReference type="AlphaFoldDB" id="A0A5M6I2S3"/>
<comment type="caution">
    <text evidence="1">The sequence shown here is derived from an EMBL/GenBank/DDBJ whole genome shotgun (WGS) entry which is preliminary data.</text>
</comment>
<dbReference type="EMBL" id="VWPL01000006">
    <property type="protein sequence ID" value="KAA5602472.1"/>
    <property type="molecule type" value="Genomic_DNA"/>
</dbReference>
<dbReference type="RefSeq" id="WP_150096525.1">
    <property type="nucleotide sequence ID" value="NZ_VWPL01000006.1"/>
</dbReference>